<dbReference type="GO" id="GO:0006508">
    <property type="term" value="P:proteolysis"/>
    <property type="evidence" value="ECO:0007669"/>
    <property type="project" value="UniProtKB-KW"/>
</dbReference>
<keyword evidence="5 11" id="KW-0378">Hydrolase</keyword>
<dbReference type="GO" id="GO:0043171">
    <property type="term" value="P:peptide catabolic process"/>
    <property type="evidence" value="ECO:0007669"/>
    <property type="project" value="TreeGrafter"/>
</dbReference>
<dbReference type="Pfam" id="PF17900">
    <property type="entry name" value="Peptidase_M1_N"/>
    <property type="match status" value="1"/>
</dbReference>
<dbReference type="eggNOG" id="arCOG02969">
    <property type="taxonomic scope" value="Archaea"/>
</dbReference>
<keyword evidence="16" id="KW-1185">Reference proteome</keyword>
<proteinExistence type="inferred from homology"/>
<dbReference type="AlphaFoldDB" id="F4FYY5"/>
<keyword evidence="4 9" id="KW-0479">Metal-binding</keyword>
<dbReference type="FunFam" id="1.10.390.10:FF:000006">
    <property type="entry name" value="Puromycin-sensitive aminopeptidase"/>
    <property type="match status" value="1"/>
</dbReference>
<evidence type="ECO:0000259" key="13">
    <source>
        <dbReference type="Pfam" id="PF11838"/>
    </source>
</evidence>
<dbReference type="InterPro" id="IPR042097">
    <property type="entry name" value="Aminopeptidase_N-like_N_sf"/>
</dbReference>
<dbReference type="Proteomes" id="UP000007812">
    <property type="component" value="Chromosome"/>
</dbReference>
<protein>
    <recommendedName>
        <fullName evidence="11">Aminopeptidase</fullName>
        <ecNumber evidence="11">3.4.11.-</ecNumber>
    </recommendedName>
</protein>
<evidence type="ECO:0000259" key="14">
    <source>
        <dbReference type="Pfam" id="PF17900"/>
    </source>
</evidence>
<evidence type="ECO:0000256" key="11">
    <source>
        <dbReference type="RuleBase" id="RU364040"/>
    </source>
</evidence>
<dbReference type="Gene3D" id="2.60.40.1730">
    <property type="entry name" value="tricorn interacting facor f3 domain"/>
    <property type="match status" value="1"/>
</dbReference>
<dbReference type="CDD" id="cd09601">
    <property type="entry name" value="M1_APN-Q_like"/>
    <property type="match status" value="1"/>
</dbReference>
<sequence>MKINLYDIFVEFDFKELAYKGVETIDLETERDLELDSSGLTISKVESNGLDLDFEVHDDKVKIRTGKLKGKLTVHFSGKVRDSLVGIYRAPYDGTHMISTQFESSHAREFIPCVDHPAFKAKFKLKIGVNKGLQVISNMPVMNVKDSDGKVIYEFQETPPMSTYLLYVGIGKFEEFKIENKPEIIVATVPGKISKAKLPGELARDFIKTYEEYFGIKYQLPKVHLIAVPEFAFGAMENWGAITFRETALLADERSGFSNVRRVAEVVAHELAHQWFGDLVTMKWWNDLWLNESFATFMSYKIIDMLRPNWHMWGEFLLDETAGALLKDSIPTTHPIEATVNTPQEVEQIFDDISYGKGASILRMIESYIGKDEFKKGISSYLKRYSYSNAEGRDLWASLEETSGKPVSKIMPAWILNEGYPVVKVEVNDDTIKLTQERFGLLPVPDKTYPIPITIEVNGKRKDVMMEDKHLEIKVGEKVDSIKVNLDKAGFYRVLYNELAPVLATKLTAEEQWGLINDYFAFLLAGKISKEEYISLVKKLINAESHLPVLELADQLSFLYAINAEKYGNIAIEFHSTQVNKWKGREDEIGRRTFSILAINLSKMDPEFASSLSEQFRNYELLDGDLKSAVAVAYAVSKGSKALDELLHNYRSSKFDEEKVRILNAILSMKSPYTVVNVLSMVFTGEMKKQDIIRSIQYSLFYPSVREAVWEWIKLHAKKVAEIYGGTGIFGRVMADVIPLLGVGREEEIERFFKENQIKGAEKGIQQGLEILKAVSRIA</sequence>
<dbReference type="PANTHER" id="PTHR11533">
    <property type="entry name" value="PROTEASE M1 ZINC METALLOPROTEASE"/>
    <property type="match status" value="1"/>
</dbReference>
<feature type="binding site" evidence="9">
    <location>
        <position position="273"/>
    </location>
    <ligand>
        <name>Zn(2+)</name>
        <dbReference type="ChEBI" id="CHEBI:29105"/>
        <note>catalytic</note>
    </ligand>
</feature>
<organism evidence="15 16">
    <name type="scientific">Metallosphaera cuprina (strain Ar-4)</name>
    <dbReference type="NCBI Taxonomy" id="1006006"/>
    <lineage>
        <taxon>Archaea</taxon>
        <taxon>Thermoproteota</taxon>
        <taxon>Thermoprotei</taxon>
        <taxon>Sulfolobales</taxon>
        <taxon>Sulfolobaceae</taxon>
        <taxon>Metallosphaera</taxon>
    </lineage>
</organism>
<evidence type="ECO:0000256" key="2">
    <source>
        <dbReference type="ARBA" id="ARBA00022438"/>
    </source>
</evidence>
<dbReference type="PRINTS" id="PR00756">
    <property type="entry name" value="ALADIPTASE"/>
</dbReference>
<dbReference type="KEGG" id="mcn:Mcup_1452"/>
<reference evidence="15 16" key="1">
    <citation type="journal article" date="2011" name="J. Bacteriol.">
        <title>Complete genome sequence of Metallosphaera cuprina, a metal sulfide-oxidizing archaeon from a hot spring.</title>
        <authorList>
            <person name="Liu L.J."/>
            <person name="You X.Y."/>
            <person name="Zheng H."/>
            <person name="Wang S."/>
            <person name="Jiang C.Y."/>
            <person name="Liu S.J."/>
        </authorList>
    </citation>
    <scope>NUCLEOTIDE SEQUENCE [LARGE SCALE GENOMIC DNA]</scope>
    <source>
        <strain evidence="15 16">Ar-4</strain>
    </source>
</reference>
<gene>
    <name evidence="15" type="ordered locus">Mcup_1452</name>
</gene>
<accession>F4FYY5</accession>
<dbReference type="GO" id="GO:0016020">
    <property type="term" value="C:membrane"/>
    <property type="evidence" value="ECO:0007669"/>
    <property type="project" value="TreeGrafter"/>
</dbReference>
<evidence type="ECO:0000259" key="12">
    <source>
        <dbReference type="Pfam" id="PF01433"/>
    </source>
</evidence>
<dbReference type="GO" id="GO:0042277">
    <property type="term" value="F:peptide binding"/>
    <property type="evidence" value="ECO:0007669"/>
    <property type="project" value="TreeGrafter"/>
</dbReference>
<comment type="similarity">
    <text evidence="1 11">Belongs to the peptidase M1 family.</text>
</comment>
<dbReference type="InterPro" id="IPR027268">
    <property type="entry name" value="Peptidase_M4/M1_CTD_sf"/>
</dbReference>
<dbReference type="InterPro" id="IPR024571">
    <property type="entry name" value="ERAP1-like_C_dom"/>
</dbReference>
<evidence type="ECO:0000313" key="16">
    <source>
        <dbReference type="Proteomes" id="UP000007812"/>
    </source>
</evidence>
<dbReference type="InterPro" id="IPR050344">
    <property type="entry name" value="Peptidase_M1_aminopeptidases"/>
</dbReference>
<keyword evidence="3 11" id="KW-0645">Protease</keyword>
<evidence type="ECO:0000256" key="3">
    <source>
        <dbReference type="ARBA" id="ARBA00022670"/>
    </source>
</evidence>
<dbReference type="InterPro" id="IPR034016">
    <property type="entry name" value="M1_APN-typ"/>
</dbReference>
<dbReference type="HOGENOM" id="CLU_003705_0_3_2"/>
<feature type="active site" description="Proton acceptor" evidence="8">
    <location>
        <position position="270"/>
    </location>
</feature>
<evidence type="ECO:0000256" key="1">
    <source>
        <dbReference type="ARBA" id="ARBA00010136"/>
    </source>
</evidence>
<evidence type="ECO:0000256" key="7">
    <source>
        <dbReference type="ARBA" id="ARBA00023049"/>
    </source>
</evidence>
<dbReference type="OrthoDB" id="139771at2157"/>
<keyword evidence="6 9" id="KW-0862">Zinc</keyword>
<dbReference type="RefSeq" id="WP_013738053.1">
    <property type="nucleotide sequence ID" value="NC_015435.1"/>
</dbReference>
<dbReference type="InterPro" id="IPR045357">
    <property type="entry name" value="Aminopeptidase_N-like_N"/>
</dbReference>
<dbReference type="Pfam" id="PF11838">
    <property type="entry name" value="ERAP1_C"/>
    <property type="match status" value="1"/>
</dbReference>
<dbReference type="SUPFAM" id="SSF63737">
    <property type="entry name" value="Leukotriene A4 hydrolase N-terminal domain"/>
    <property type="match status" value="1"/>
</dbReference>
<dbReference type="InterPro" id="IPR001930">
    <property type="entry name" value="Peptidase_M1"/>
</dbReference>
<evidence type="ECO:0000256" key="10">
    <source>
        <dbReference type="PIRSR" id="PIRSR634016-4"/>
    </source>
</evidence>
<keyword evidence="7 11" id="KW-0482">Metalloprotease</keyword>
<dbReference type="EMBL" id="CP002656">
    <property type="protein sequence ID" value="AEB95555.1"/>
    <property type="molecule type" value="Genomic_DNA"/>
</dbReference>
<evidence type="ECO:0000313" key="15">
    <source>
        <dbReference type="EMBL" id="AEB95555.1"/>
    </source>
</evidence>
<dbReference type="PATRIC" id="fig|1006006.8.peg.1447"/>
<dbReference type="GeneID" id="10493641"/>
<dbReference type="MEROPS" id="M01.021"/>
<dbReference type="GO" id="GO:0005737">
    <property type="term" value="C:cytoplasm"/>
    <property type="evidence" value="ECO:0007669"/>
    <property type="project" value="TreeGrafter"/>
</dbReference>
<feature type="binding site" evidence="9">
    <location>
        <position position="292"/>
    </location>
    <ligand>
        <name>Zn(2+)</name>
        <dbReference type="ChEBI" id="CHEBI:29105"/>
        <note>catalytic</note>
    </ligand>
</feature>
<dbReference type="EC" id="3.4.11.-" evidence="11"/>
<evidence type="ECO:0000256" key="9">
    <source>
        <dbReference type="PIRSR" id="PIRSR634016-3"/>
    </source>
</evidence>
<dbReference type="SUPFAM" id="SSF55486">
    <property type="entry name" value="Metalloproteases ('zincins'), catalytic domain"/>
    <property type="match status" value="1"/>
</dbReference>
<dbReference type="GO" id="GO:0005615">
    <property type="term" value="C:extracellular space"/>
    <property type="evidence" value="ECO:0007669"/>
    <property type="project" value="TreeGrafter"/>
</dbReference>
<evidence type="ECO:0000256" key="8">
    <source>
        <dbReference type="PIRSR" id="PIRSR634016-1"/>
    </source>
</evidence>
<dbReference type="Gene3D" id="1.10.390.10">
    <property type="entry name" value="Neutral Protease Domain 2"/>
    <property type="match status" value="1"/>
</dbReference>
<evidence type="ECO:0000256" key="6">
    <source>
        <dbReference type="ARBA" id="ARBA00022833"/>
    </source>
</evidence>
<feature type="domain" description="Peptidase M1 membrane alanine aminopeptidase" evidence="12">
    <location>
        <begin position="203"/>
        <end position="414"/>
    </location>
</feature>
<evidence type="ECO:0000256" key="4">
    <source>
        <dbReference type="ARBA" id="ARBA00022723"/>
    </source>
</evidence>
<dbReference type="GO" id="GO:0008270">
    <property type="term" value="F:zinc ion binding"/>
    <property type="evidence" value="ECO:0007669"/>
    <property type="project" value="UniProtKB-UniRule"/>
</dbReference>
<keyword evidence="2 11" id="KW-0031">Aminopeptidase</keyword>
<feature type="domain" description="Aminopeptidase N-like N-terminal" evidence="14">
    <location>
        <begin position="5"/>
        <end position="165"/>
    </location>
</feature>
<dbReference type="Gene3D" id="2.60.40.1910">
    <property type="match status" value="1"/>
</dbReference>
<evidence type="ECO:0000256" key="5">
    <source>
        <dbReference type="ARBA" id="ARBA00022801"/>
    </source>
</evidence>
<dbReference type="Pfam" id="PF01433">
    <property type="entry name" value="Peptidase_M1"/>
    <property type="match status" value="1"/>
</dbReference>
<name>F4FYY5_METCR</name>
<feature type="binding site" evidence="9">
    <location>
        <position position="269"/>
    </location>
    <ligand>
        <name>Zn(2+)</name>
        <dbReference type="ChEBI" id="CHEBI:29105"/>
        <note>catalytic</note>
    </ligand>
</feature>
<feature type="domain" description="ERAP1-like C-terminal" evidence="13">
    <location>
        <begin position="482"/>
        <end position="773"/>
    </location>
</feature>
<dbReference type="STRING" id="1006006.Mcup_1452"/>
<dbReference type="Gene3D" id="1.25.50.20">
    <property type="match status" value="1"/>
</dbReference>
<dbReference type="PANTHER" id="PTHR11533:SF174">
    <property type="entry name" value="PUROMYCIN-SENSITIVE AMINOPEPTIDASE-RELATED"/>
    <property type="match status" value="1"/>
</dbReference>
<feature type="site" description="Transition state stabilizer" evidence="10">
    <location>
        <position position="355"/>
    </location>
</feature>
<dbReference type="GO" id="GO:0070006">
    <property type="term" value="F:metalloaminopeptidase activity"/>
    <property type="evidence" value="ECO:0007669"/>
    <property type="project" value="TreeGrafter"/>
</dbReference>
<dbReference type="InterPro" id="IPR014782">
    <property type="entry name" value="Peptidase_M1_dom"/>
</dbReference>
<comment type="cofactor">
    <cofactor evidence="9 11">
        <name>Zn(2+)</name>
        <dbReference type="ChEBI" id="CHEBI:29105"/>
    </cofactor>
    <text evidence="9 11">Binds 1 zinc ion per subunit.</text>
</comment>